<gene>
    <name evidence="3" type="ORF">QJS10_CPB13g01136</name>
</gene>
<keyword evidence="2" id="KW-0812">Transmembrane</keyword>
<feature type="transmembrane region" description="Helical" evidence="2">
    <location>
        <begin position="191"/>
        <end position="218"/>
    </location>
</feature>
<evidence type="ECO:0000313" key="3">
    <source>
        <dbReference type="EMBL" id="KAK1299775.1"/>
    </source>
</evidence>
<reference evidence="3" key="2">
    <citation type="submission" date="2023-06" db="EMBL/GenBank/DDBJ databases">
        <authorList>
            <person name="Ma L."/>
            <person name="Liu K.-W."/>
            <person name="Li Z."/>
            <person name="Hsiao Y.-Y."/>
            <person name="Qi Y."/>
            <person name="Fu T."/>
            <person name="Tang G."/>
            <person name="Zhang D."/>
            <person name="Sun W.-H."/>
            <person name="Liu D.-K."/>
            <person name="Li Y."/>
            <person name="Chen G.-Z."/>
            <person name="Liu X.-D."/>
            <person name="Liao X.-Y."/>
            <person name="Jiang Y.-T."/>
            <person name="Yu X."/>
            <person name="Hao Y."/>
            <person name="Huang J."/>
            <person name="Zhao X.-W."/>
            <person name="Ke S."/>
            <person name="Chen Y.-Y."/>
            <person name="Wu W.-L."/>
            <person name="Hsu J.-L."/>
            <person name="Lin Y.-F."/>
            <person name="Huang M.-D."/>
            <person name="Li C.-Y."/>
            <person name="Huang L."/>
            <person name="Wang Z.-W."/>
            <person name="Zhao X."/>
            <person name="Zhong W.-Y."/>
            <person name="Peng D.-H."/>
            <person name="Ahmad S."/>
            <person name="Lan S."/>
            <person name="Zhang J.-S."/>
            <person name="Tsai W.-C."/>
            <person name="Van De Peer Y."/>
            <person name="Liu Z.-J."/>
        </authorList>
    </citation>
    <scope>NUCLEOTIDE SEQUENCE</scope>
    <source>
        <strain evidence="3">CP</strain>
        <tissue evidence="3">Leaves</tissue>
    </source>
</reference>
<organism evidence="3 4">
    <name type="scientific">Acorus calamus</name>
    <name type="common">Sweet flag</name>
    <dbReference type="NCBI Taxonomy" id="4465"/>
    <lineage>
        <taxon>Eukaryota</taxon>
        <taxon>Viridiplantae</taxon>
        <taxon>Streptophyta</taxon>
        <taxon>Embryophyta</taxon>
        <taxon>Tracheophyta</taxon>
        <taxon>Spermatophyta</taxon>
        <taxon>Magnoliopsida</taxon>
        <taxon>Liliopsida</taxon>
        <taxon>Acoraceae</taxon>
        <taxon>Acorus</taxon>
    </lineage>
</organism>
<accession>A0AAV9DFP2</accession>
<keyword evidence="4" id="KW-1185">Reference proteome</keyword>
<feature type="transmembrane region" description="Helical" evidence="2">
    <location>
        <begin position="12"/>
        <end position="35"/>
    </location>
</feature>
<sequence length="396" mass="43862">MPLTRLAADAFGAVTVSLVSILVLLGIFCIAYTIYFRSQIRSQGLLQLGYFNGPWLTRIALIILSIWWGAGEIIRLSLLKREKDVFSNTTWQKDICKFYILSNLGFIEPGLFLTLAFLLHTSVQKRETGTLNCRWNRKILCYAMLFSLPVFIVQLVLVMIGSKMKYLTGIRGYFTSTSLPVEGETYVACTYPLLCTVSLGLFDVLLISYLSFVGARMLALVINKRLQKRVYVLIVSISVLLPMRALFLGFSVMPSPGGAVFEALVFLGFLSLATCISIGIAVLVYCPVVESMAVRGVRTYEIEAMPFDDYYDGASLIVNQSLFEGTLSTLSVGRNSDASTKRGSISFRTMIRDSDTSTAVDSLDDLAGPLSRHISYPNSPSPPGRTMVPLHELSQY</sequence>
<feature type="region of interest" description="Disordered" evidence="1">
    <location>
        <begin position="372"/>
        <end position="396"/>
    </location>
</feature>
<dbReference type="PIRSF" id="PIRSF031277">
    <property type="entry name" value="UCP031277"/>
    <property type="match status" value="1"/>
</dbReference>
<evidence type="ECO:0000256" key="1">
    <source>
        <dbReference type="SAM" id="MobiDB-lite"/>
    </source>
</evidence>
<dbReference type="Proteomes" id="UP001180020">
    <property type="component" value="Unassembled WGS sequence"/>
</dbReference>
<feature type="transmembrane region" description="Helical" evidence="2">
    <location>
        <begin position="264"/>
        <end position="288"/>
    </location>
</feature>
<feature type="transmembrane region" description="Helical" evidence="2">
    <location>
        <begin position="230"/>
        <end position="252"/>
    </location>
</feature>
<keyword evidence="2" id="KW-0472">Membrane</keyword>
<proteinExistence type="predicted"/>
<protein>
    <submittedName>
        <fullName evidence="3">Uncharacterized protein</fullName>
    </submittedName>
</protein>
<keyword evidence="2" id="KW-1133">Transmembrane helix</keyword>
<reference evidence="3" key="1">
    <citation type="journal article" date="2023" name="Nat. Commun.">
        <title>Diploid and tetraploid genomes of Acorus and the evolution of monocots.</title>
        <authorList>
            <person name="Ma L."/>
            <person name="Liu K.W."/>
            <person name="Li Z."/>
            <person name="Hsiao Y.Y."/>
            <person name="Qi Y."/>
            <person name="Fu T."/>
            <person name="Tang G.D."/>
            <person name="Zhang D."/>
            <person name="Sun W.H."/>
            <person name="Liu D.K."/>
            <person name="Li Y."/>
            <person name="Chen G.Z."/>
            <person name="Liu X.D."/>
            <person name="Liao X.Y."/>
            <person name="Jiang Y.T."/>
            <person name="Yu X."/>
            <person name="Hao Y."/>
            <person name="Huang J."/>
            <person name="Zhao X.W."/>
            <person name="Ke S."/>
            <person name="Chen Y.Y."/>
            <person name="Wu W.L."/>
            <person name="Hsu J.L."/>
            <person name="Lin Y.F."/>
            <person name="Huang M.D."/>
            <person name="Li C.Y."/>
            <person name="Huang L."/>
            <person name="Wang Z.W."/>
            <person name="Zhao X."/>
            <person name="Zhong W.Y."/>
            <person name="Peng D.H."/>
            <person name="Ahmad S."/>
            <person name="Lan S."/>
            <person name="Zhang J.S."/>
            <person name="Tsai W.C."/>
            <person name="Van de Peer Y."/>
            <person name="Liu Z.J."/>
        </authorList>
    </citation>
    <scope>NUCLEOTIDE SEQUENCE</scope>
    <source>
        <strain evidence="3">CP</strain>
    </source>
</reference>
<comment type="caution">
    <text evidence="3">The sequence shown here is derived from an EMBL/GenBank/DDBJ whole genome shotgun (WGS) entry which is preliminary data.</text>
</comment>
<dbReference type="AlphaFoldDB" id="A0AAV9DFP2"/>
<evidence type="ECO:0000313" key="4">
    <source>
        <dbReference type="Proteomes" id="UP001180020"/>
    </source>
</evidence>
<feature type="transmembrane region" description="Helical" evidence="2">
    <location>
        <begin position="55"/>
        <end position="78"/>
    </location>
</feature>
<dbReference type="EMBL" id="JAUJYO010000013">
    <property type="protein sequence ID" value="KAK1299775.1"/>
    <property type="molecule type" value="Genomic_DNA"/>
</dbReference>
<feature type="transmembrane region" description="Helical" evidence="2">
    <location>
        <begin position="139"/>
        <end position="160"/>
    </location>
</feature>
<evidence type="ECO:0000256" key="2">
    <source>
        <dbReference type="SAM" id="Phobius"/>
    </source>
</evidence>
<name>A0AAV9DFP2_ACOCL</name>
<dbReference type="PANTHER" id="PTHR34116">
    <property type="entry name" value="PLASMINOGEN ACTIVATOR INHIBITOR"/>
    <property type="match status" value="1"/>
</dbReference>
<dbReference type="PANTHER" id="PTHR34116:SF2">
    <property type="entry name" value="THH1_TOM1_TOM3 DOMAIN-CONTAINING PROTEIN"/>
    <property type="match status" value="1"/>
</dbReference>
<feature type="transmembrane region" description="Helical" evidence="2">
    <location>
        <begin position="98"/>
        <end position="119"/>
    </location>
</feature>
<dbReference type="InterPro" id="IPR016971">
    <property type="entry name" value="UCP031277"/>
</dbReference>